<name>A0A803PIP5_CANSA</name>
<reference evidence="2" key="1">
    <citation type="submission" date="2018-11" db="EMBL/GenBank/DDBJ databases">
        <authorList>
            <person name="Grassa J C."/>
        </authorList>
    </citation>
    <scope>NUCLEOTIDE SEQUENCE [LARGE SCALE GENOMIC DNA]</scope>
</reference>
<organism evidence="2 3">
    <name type="scientific">Cannabis sativa</name>
    <name type="common">Hemp</name>
    <name type="synonym">Marijuana</name>
    <dbReference type="NCBI Taxonomy" id="3483"/>
    <lineage>
        <taxon>Eukaryota</taxon>
        <taxon>Viridiplantae</taxon>
        <taxon>Streptophyta</taxon>
        <taxon>Embryophyta</taxon>
        <taxon>Tracheophyta</taxon>
        <taxon>Spermatophyta</taxon>
        <taxon>Magnoliopsida</taxon>
        <taxon>eudicotyledons</taxon>
        <taxon>Gunneridae</taxon>
        <taxon>Pentapetalae</taxon>
        <taxon>rosids</taxon>
        <taxon>fabids</taxon>
        <taxon>Rosales</taxon>
        <taxon>Cannabaceae</taxon>
        <taxon>Cannabis</taxon>
    </lineage>
</organism>
<evidence type="ECO:0000313" key="3">
    <source>
        <dbReference type="Proteomes" id="UP000596661"/>
    </source>
</evidence>
<reference evidence="2" key="2">
    <citation type="submission" date="2021-03" db="UniProtKB">
        <authorList>
            <consortium name="EnsemblPlants"/>
        </authorList>
    </citation>
    <scope>IDENTIFICATION</scope>
</reference>
<dbReference type="Proteomes" id="UP000596661">
    <property type="component" value="Chromosome 4"/>
</dbReference>
<proteinExistence type="predicted"/>
<dbReference type="Gramene" id="evm.model.04.774">
    <property type="protein sequence ID" value="cds.evm.model.04.774"/>
    <property type="gene ID" value="evm.TU.04.774"/>
</dbReference>
<evidence type="ECO:0000256" key="1">
    <source>
        <dbReference type="SAM" id="MobiDB-lite"/>
    </source>
</evidence>
<feature type="region of interest" description="Disordered" evidence="1">
    <location>
        <begin position="1"/>
        <end position="88"/>
    </location>
</feature>
<dbReference type="EMBL" id="UZAU01000368">
    <property type="status" value="NOT_ANNOTATED_CDS"/>
    <property type="molecule type" value="Genomic_DNA"/>
</dbReference>
<dbReference type="AlphaFoldDB" id="A0A803PIP5"/>
<feature type="compositionally biased region" description="Polar residues" evidence="1">
    <location>
        <begin position="21"/>
        <end position="82"/>
    </location>
</feature>
<dbReference type="EnsemblPlants" id="evm.model.04.774">
    <property type="protein sequence ID" value="cds.evm.model.04.774"/>
    <property type="gene ID" value="evm.TU.04.774"/>
</dbReference>
<accession>A0A803PIP5</accession>
<evidence type="ECO:0000313" key="2">
    <source>
        <dbReference type="EnsemblPlants" id="cds.evm.model.04.774"/>
    </source>
</evidence>
<keyword evidence="3" id="KW-1185">Reference proteome</keyword>
<sequence length="185" mass="20300">MVVARRTLATTSASLGLPQDPMTTNFNVRVPATTETSTNPTDLANPTNLAGPTNSTNTTRPVNPANPTDPTPASQGISNIGTSKEGFVNVEQPPLTTTDFVPWYYLGEIGSGIDEPAIGEPHVGLEEDFELARLREVVCQVGQTKEPRVVGCDVFANRDKRQWVRKQLEKIKFWEEPKLEPKLEV</sequence>
<protein>
    <submittedName>
        <fullName evidence="2">Uncharacterized protein</fullName>
    </submittedName>
</protein>